<keyword evidence="5" id="KW-0256">Endoplasmic reticulum</keyword>
<feature type="transmembrane region" description="Helical" evidence="9">
    <location>
        <begin position="90"/>
        <end position="114"/>
    </location>
</feature>
<comment type="pathway">
    <text evidence="2">Protein modification; protein glycosylation.</text>
</comment>
<evidence type="ECO:0000256" key="1">
    <source>
        <dbReference type="ARBA" id="ARBA00004477"/>
    </source>
</evidence>
<dbReference type="AlphaFoldDB" id="A0A8T0W7M5"/>
<feature type="transmembrane region" description="Helical" evidence="9">
    <location>
        <begin position="150"/>
        <end position="169"/>
    </location>
</feature>
<evidence type="ECO:0000256" key="9">
    <source>
        <dbReference type="RuleBase" id="RU365067"/>
    </source>
</evidence>
<dbReference type="Pfam" id="PF04506">
    <property type="entry name" value="Rft-1"/>
    <property type="match status" value="1"/>
</dbReference>
<comment type="function">
    <text evidence="8 9">Intramembrane glycolipid transporter that operates in the biosynthetic pathway of dolichol-linked oligosaccharides, the glycan precursors employed in protein asparagine (N)-glycosylation. The sequential addition of sugars to dolichol pyrophosphate produces dolichol-linked oligosaccharides containing fourteen sugars, including two GlcNAcs, nine mannoses and three glucoses. Once assembled, the oligosaccharide is transferred from the lipid to nascent proteins by oligosaccharyltransferases. The assembly of dolichol-linked oligosaccharides begins on the cytosolic side of the endoplasmic reticulum membrane and finishes in its lumen. RFT1 could mediate the translocation of the cytosolically oriented intermediate DolPP-GlcNAc2Man5, produced by ALG11, into the ER lumen where dolichol-linked oligosaccharides assembly continues. However, the intramembrane lipid transporter activity could not be confirmed in vitro.</text>
</comment>
<evidence type="ECO:0000256" key="6">
    <source>
        <dbReference type="ARBA" id="ARBA00022989"/>
    </source>
</evidence>
<protein>
    <recommendedName>
        <fullName evidence="9">Protein RFT1 homolog</fullName>
    </recommendedName>
</protein>
<reference evidence="11" key="1">
    <citation type="submission" date="2020-05" db="EMBL/GenBank/DDBJ databases">
        <title>WGS assembly of Panicum virgatum.</title>
        <authorList>
            <person name="Lovell J.T."/>
            <person name="Jenkins J."/>
            <person name="Shu S."/>
            <person name="Juenger T.E."/>
            <person name="Schmutz J."/>
        </authorList>
    </citation>
    <scope>NUCLEOTIDE SEQUENCE</scope>
    <source>
        <strain evidence="11">AP13</strain>
    </source>
</reference>
<dbReference type="PANTHER" id="PTHR13117:SF5">
    <property type="entry name" value="PROTEIN RFT1 HOMOLOG"/>
    <property type="match status" value="1"/>
</dbReference>
<gene>
    <name evidence="11" type="ORF">PVAP13_2KG422051</name>
</gene>
<dbReference type="InterPro" id="IPR007594">
    <property type="entry name" value="RFT1"/>
</dbReference>
<dbReference type="EMBL" id="CM029039">
    <property type="protein sequence ID" value="KAG2645391.1"/>
    <property type="molecule type" value="Genomic_DNA"/>
</dbReference>
<dbReference type="PANTHER" id="PTHR13117">
    <property type="entry name" value="ENDOPLASMIC RETICULUM MULTISPAN TRANSMEMBRANE PROTEIN-RELATED"/>
    <property type="match status" value="1"/>
</dbReference>
<feature type="transmembrane region" description="Helical" evidence="9">
    <location>
        <begin position="228"/>
        <end position="248"/>
    </location>
</feature>
<feature type="compositionally biased region" description="Basic and acidic residues" evidence="10">
    <location>
        <begin position="10"/>
        <end position="19"/>
    </location>
</feature>
<organism evidence="11 12">
    <name type="scientific">Panicum virgatum</name>
    <name type="common">Blackwell switchgrass</name>
    <dbReference type="NCBI Taxonomy" id="38727"/>
    <lineage>
        <taxon>Eukaryota</taxon>
        <taxon>Viridiplantae</taxon>
        <taxon>Streptophyta</taxon>
        <taxon>Embryophyta</taxon>
        <taxon>Tracheophyta</taxon>
        <taxon>Spermatophyta</taxon>
        <taxon>Magnoliopsida</taxon>
        <taxon>Liliopsida</taxon>
        <taxon>Poales</taxon>
        <taxon>Poaceae</taxon>
        <taxon>PACMAD clade</taxon>
        <taxon>Panicoideae</taxon>
        <taxon>Panicodae</taxon>
        <taxon>Paniceae</taxon>
        <taxon>Panicinae</taxon>
        <taxon>Panicum</taxon>
        <taxon>Panicum sect. Hiantes</taxon>
    </lineage>
</organism>
<dbReference type="GO" id="GO:0005789">
    <property type="term" value="C:endoplasmic reticulum membrane"/>
    <property type="evidence" value="ECO:0007669"/>
    <property type="project" value="UniProtKB-SubCell"/>
</dbReference>
<evidence type="ECO:0000313" key="12">
    <source>
        <dbReference type="Proteomes" id="UP000823388"/>
    </source>
</evidence>
<evidence type="ECO:0000313" key="11">
    <source>
        <dbReference type="EMBL" id="KAG2645391.1"/>
    </source>
</evidence>
<feature type="transmembrane region" description="Helical" evidence="9">
    <location>
        <begin position="494"/>
        <end position="527"/>
    </location>
</feature>
<keyword evidence="12" id="KW-1185">Reference proteome</keyword>
<evidence type="ECO:0000256" key="3">
    <source>
        <dbReference type="ARBA" id="ARBA00010288"/>
    </source>
</evidence>
<comment type="similarity">
    <text evidence="3 9">Belongs to the RFT1 family.</text>
</comment>
<dbReference type="GO" id="GO:0034203">
    <property type="term" value="P:glycolipid translocation"/>
    <property type="evidence" value="ECO:0007669"/>
    <property type="project" value="TreeGrafter"/>
</dbReference>
<evidence type="ECO:0000256" key="5">
    <source>
        <dbReference type="ARBA" id="ARBA00022824"/>
    </source>
</evidence>
<comment type="caution">
    <text evidence="11">The sequence shown here is derived from an EMBL/GenBank/DDBJ whole genome shotgun (WGS) entry which is preliminary data.</text>
</comment>
<sequence>MLLASNGSDRISDGREPMTNRHAPPRPLPRGFLQPRQRLPPRRRPRRPRLSCRRWARARPLRPREAPGGPARSTPLSLQPPTKPGAMDDAALLAGAGLAAAAAAPPAAAAGAAVMGVFKYNFAAQFLSRAIPFVFNIWFVRQLGADDGAVSAFALQLPLFMNCILFLSREGFRRACLRNDSQSDVLTDEAILKVAWLVVPFAIVITFIGSLFVLSVKKLKLSDPYAKAILIIGFACILELLAEPLYIISQKKKYYNIRVYAEPAAALFRCLTTFILVKGRIKVHKLVLVSLSQVVYGAFIFFGYLSYFLIFTDTKISDLLPLRLSNLMDYDKQLLHMCVLFTGQTFRKLILQEGEKFVLVSFDTPYNQAAYGLVDKLGSLVVRIVFLPFEESSYTTFARLAGETPQNISNLEGSLLGALKLIMLIGLVIISFGPSYSYTLLKLLYGERHSGREASVILRYYCFYIISLAMNGTSEAFLHAVANENQLKQSNDMLLLFSVIYIILNVVLIKSAGALGLIAANSINMLLRITYSSMFIKDYFKGSFSFRRCVPAGWGILLISGLTTVFSERVFLNRKRFKQTVPIHIAIGIMCLSISALEIYRGEKQFLRQIFGTLKHHDKSQ</sequence>
<feature type="transmembrane region" description="Helical" evidence="9">
    <location>
        <begin position="581"/>
        <end position="600"/>
    </location>
</feature>
<evidence type="ECO:0000256" key="2">
    <source>
        <dbReference type="ARBA" id="ARBA00004922"/>
    </source>
</evidence>
<feature type="region of interest" description="Disordered" evidence="10">
    <location>
        <begin position="1"/>
        <end position="84"/>
    </location>
</feature>
<feature type="transmembrane region" description="Helical" evidence="9">
    <location>
        <begin position="286"/>
        <end position="310"/>
    </location>
</feature>
<evidence type="ECO:0000256" key="7">
    <source>
        <dbReference type="ARBA" id="ARBA00023136"/>
    </source>
</evidence>
<feature type="transmembrane region" description="Helical" evidence="9">
    <location>
        <begin position="421"/>
        <end position="441"/>
    </location>
</feature>
<feature type="transmembrane region" description="Helical" evidence="9">
    <location>
        <begin position="461"/>
        <end position="482"/>
    </location>
</feature>
<dbReference type="Proteomes" id="UP000823388">
    <property type="component" value="Chromosome 2K"/>
</dbReference>
<keyword evidence="6 9" id="KW-1133">Transmembrane helix</keyword>
<evidence type="ECO:0000256" key="10">
    <source>
        <dbReference type="SAM" id="MobiDB-lite"/>
    </source>
</evidence>
<accession>A0A8T0W7M5</accession>
<evidence type="ECO:0000256" key="8">
    <source>
        <dbReference type="ARBA" id="ARBA00045912"/>
    </source>
</evidence>
<comment type="subcellular location">
    <subcellularLocation>
        <location evidence="1 9">Endoplasmic reticulum membrane</location>
        <topology evidence="1 9">Multi-pass membrane protein</topology>
    </subcellularLocation>
</comment>
<dbReference type="GO" id="GO:0006488">
    <property type="term" value="P:dolichol-linked oligosaccharide biosynthetic process"/>
    <property type="evidence" value="ECO:0007669"/>
    <property type="project" value="InterPro"/>
</dbReference>
<feature type="transmembrane region" description="Helical" evidence="9">
    <location>
        <begin position="190"/>
        <end position="216"/>
    </location>
</feature>
<dbReference type="CDD" id="cd13130">
    <property type="entry name" value="MATE_rft1"/>
    <property type="match status" value="1"/>
</dbReference>
<proteinExistence type="inferred from homology"/>
<feature type="transmembrane region" description="Helical" evidence="9">
    <location>
        <begin position="548"/>
        <end position="566"/>
    </location>
</feature>
<evidence type="ECO:0000256" key="4">
    <source>
        <dbReference type="ARBA" id="ARBA00022692"/>
    </source>
</evidence>
<name>A0A8T0W7M5_PANVG</name>
<feature type="compositionally biased region" description="Basic residues" evidence="10">
    <location>
        <begin position="39"/>
        <end position="61"/>
    </location>
</feature>
<keyword evidence="7 9" id="KW-0472">Membrane</keyword>
<keyword evidence="4 9" id="KW-0812">Transmembrane</keyword>